<dbReference type="Proteomes" id="UP001238088">
    <property type="component" value="Unassembled WGS sequence"/>
</dbReference>
<dbReference type="EMBL" id="JAUSUB010000069">
    <property type="protein sequence ID" value="MDQ0273985.1"/>
    <property type="molecule type" value="Genomic_DNA"/>
</dbReference>
<sequence>MRIHGTLGYVSPMEFKEISLKKVV</sequence>
<name>A0ABU0ARZ5_9BACI</name>
<dbReference type="EMBL" id="JAUSUB010000048">
    <property type="protein sequence ID" value="MDQ0273731.1"/>
    <property type="molecule type" value="Genomic_DNA"/>
</dbReference>
<proteinExistence type="predicted"/>
<keyword evidence="3" id="KW-1185">Reference proteome</keyword>
<reference evidence="2 3" key="1">
    <citation type="submission" date="2023-07" db="EMBL/GenBank/DDBJ databases">
        <title>Genomic Encyclopedia of Type Strains, Phase IV (KMG-IV): sequencing the most valuable type-strain genomes for metagenomic binning, comparative biology and taxonomic classification.</title>
        <authorList>
            <person name="Goeker M."/>
        </authorList>
    </citation>
    <scope>NUCLEOTIDE SEQUENCE [LARGE SCALE GENOMIC DNA]</scope>
    <source>
        <strain evidence="2 3">DSM 23494</strain>
    </source>
</reference>
<evidence type="ECO:0000313" key="1">
    <source>
        <dbReference type="EMBL" id="MDQ0273731.1"/>
    </source>
</evidence>
<evidence type="ECO:0000313" key="2">
    <source>
        <dbReference type="EMBL" id="MDQ0273985.1"/>
    </source>
</evidence>
<accession>A0ABU0ARZ5</accession>
<comment type="caution">
    <text evidence="2">The sequence shown here is derived from an EMBL/GenBank/DDBJ whole genome shotgun (WGS) entry which is preliminary data.</text>
</comment>
<organism evidence="2 3">
    <name type="scientific">Cytobacillus purgationiresistens</name>
    <dbReference type="NCBI Taxonomy" id="863449"/>
    <lineage>
        <taxon>Bacteria</taxon>
        <taxon>Bacillati</taxon>
        <taxon>Bacillota</taxon>
        <taxon>Bacilli</taxon>
        <taxon>Bacillales</taxon>
        <taxon>Bacillaceae</taxon>
        <taxon>Cytobacillus</taxon>
    </lineage>
</organism>
<gene>
    <name evidence="1" type="ORF">J2S17_005663</name>
    <name evidence="2" type="ORF">J2S17_005946</name>
</gene>
<evidence type="ECO:0000313" key="3">
    <source>
        <dbReference type="Proteomes" id="UP001238088"/>
    </source>
</evidence>
<protein>
    <submittedName>
        <fullName evidence="2">Uncharacterized protein</fullName>
    </submittedName>
</protein>